<dbReference type="InterPro" id="IPR016181">
    <property type="entry name" value="Acyl_CoA_acyltransferase"/>
</dbReference>
<gene>
    <name evidence="2" type="ORF">SAMN05421640_2220</name>
</gene>
<evidence type="ECO:0000313" key="3">
    <source>
        <dbReference type="Proteomes" id="UP000198393"/>
    </source>
</evidence>
<dbReference type="Gene3D" id="3.40.630.30">
    <property type="match status" value="1"/>
</dbReference>
<evidence type="ECO:0000259" key="1">
    <source>
        <dbReference type="PROSITE" id="PS51186"/>
    </source>
</evidence>
<protein>
    <submittedName>
        <fullName evidence="2">L-amino acid N-acyltransferase YncA</fullName>
    </submittedName>
</protein>
<keyword evidence="3" id="KW-1185">Reference proteome</keyword>
<accession>A0A239JL22</accession>
<reference evidence="2 3" key="1">
    <citation type="submission" date="2017-06" db="EMBL/GenBank/DDBJ databases">
        <authorList>
            <person name="Kim H.J."/>
            <person name="Triplett B.A."/>
        </authorList>
    </citation>
    <scope>NUCLEOTIDE SEQUENCE [LARGE SCALE GENOMIC DNA]</scope>
    <source>
        <strain evidence="2 3">DSM 19307</strain>
    </source>
</reference>
<dbReference type="PROSITE" id="PS51186">
    <property type="entry name" value="GNAT"/>
    <property type="match status" value="1"/>
</dbReference>
<feature type="domain" description="N-acetyltransferase" evidence="1">
    <location>
        <begin position="1"/>
        <end position="143"/>
    </location>
</feature>
<sequence length="143" mass="16611">MIRKGEIDEILPIIEGIPEFKSPYSKEEFTKRLSATKSVVLIAEDDGKPVGFKCGYQRNSNASFYSWMGGVLPEFRGMGIAAALLKEMELWCRSKGYRYLTFKTLNEHKSMLIFALKYGFEIIDTERSSKDERIRIWLRKQLK</sequence>
<dbReference type="Pfam" id="PF00583">
    <property type="entry name" value="Acetyltransf_1"/>
    <property type="match status" value="1"/>
</dbReference>
<organism evidence="2 3">
    <name type="scientific">Ekhidna lutea</name>
    <dbReference type="NCBI Taxonomy" id="447679"/>
    <lineage>
        <taxon>Bacteria</taxon>
        <taxon>Pseudomonadati</taxon>
        <taxon>Bacteroidota</taxon>
        <taxon>Cytophagia</taxon>
        <taxon>Cytophagales</taxon>
        <taxon>Reichenbachiellaceae</taxon>
        <taxon>Ekhidna</taxon>
    </lineage>
</organism>
<dbReference type="OrthoDB" id="9812289at2"/>
<dbReference type="RefSeq" id="WP_089356925.1">
    <property type="nucleotide sequence ID" value="NZ_FZPD01000003.1"/>
</dbReference>
<keyword evidence="2" id="KW-0012">Acyltransferase</keyword>
<dbReference type="CDD" id="cd04301">
    <property type="entry name" value="NAT_SF"/>
    <property type="match status" value="1"/>
</dbReference>
<keyword evidence="2" id="KW-0808">Transferase</keyword>
<dbReference type="GO" id="GO:0016747">
    <property type="term" value="F:acyltransferase activity, transferring groups other than amino-acyl groups"/>
    <property type="evidence" value="ECO:0007669"/>
    <property type="project" value="InterPro"/>
</dbReference>
<proteinExistence type="predicted"/>
<dbReference type="SUPFAM" id="SSF55729">
    <property type="entry name" value="Acyl-CoA N-acyltransferases (Nat)"/>
    <property type="match status" value="1"/>
</dbReference>
<dbReference type="PANTHER" id="PTHR43072:SF60">
    <property type="entry name" value="L-2,4-DIAMINOBUTYRIC ACID ACETYLTRANSFERASE"/>
    <property type="match status" value="1"/>
</dbReference>
<name>A0A239JL22_EKHLU</name>
<dbReference type="EMBL" id="FZPD01000003">
    <property type="protein sequence ID" value="SNT06272.1"/>
    <property type="molecule type" value="Genomic_DNA"/>
</dbReference>
<dbReference type="PANTHER" id="PTHR43072">
    <property type="entry name" value="N-ACETYLTRANSFERASE"/>
    <property type="match status" value="1"/>
</dbReference>
<evidence type="ECO:0000313" key="2">
    <source>
        <dbReference type="EMBL" id="SNT06272.1"/>
    </source>
</evidence>
<dbReference type="AlphaFoldDB" id="A0A239JL22"/>
<dbReference type="Proteomes" id="UP000198393">
    <property type="component" value="Unassembled WGS sequence"/>
</dbReference>
<dbReference type="InterPro" id="IPR000182">
    <property type="entry name" value="GNAT_dom"/>
</dbReference>